<dbReference type="EMBL" id="JAAVLX010000002">
    <property type="protein sequence ID" value="NOJ38699.1"/>
    <property type="molecule type" value="Genomic_DNA"/>
</dbReference>
<dbReference type="Gene3D" id="3.20.20.140">
    <property type="entry name" value="Metal-dependent hydrolases"/>
    <property type="match status" value="1"/>
</dbReference>
<dbReference type="InterPro" id="IPR006680">
    <property type="entry name" value="Amidohydro-rel"/>
</dbReference>
<accession>A0A7Y4LU71</accession>
<evidence type="ECO:0000313" key="4">
    <source>
        <dbReference type="Proteomes" id="UP000544122"/>
    </source>
</evidence>
<dbReference type="GO" id="GO:0016810">
    <property type="term" value="F:hydrolase activity, acting on carbon-nitrogen (but not peptide) bonds"/>
    <property type="evidence" value="ECO:0007669"/>
    <property type="project" value="InterPro"/>
</dbReference>
<dbReference type="InterPro" id="IPR011059">
    <property type="entry name" value="Metal-dep_hydrolase_composite"/>
</dbReference>
<organism evidence="3 4">
    <name type="scientific">Bradyrhizobium australiense</name>
    <dbReference type="NCBI Taxonomy" id="2721161"/>
    <lineage>
        <taxon>Bacteria</taxon>
        <taxon>Pseudomonadati</taxon>
        <taxon>Pseudomonadota</taxon>
        <taxon>Alphaproteobacteria</taxon>
        <taxon>Hyphomicrobiales</taxon>
        <taxon>Nitrobacteraceae</taxon>
        <taxon>Bradyrhizobium</taxon>
    </lineage>
</organism>
<keyword evidence="1" id="KW-0732">Signal</keyword>
<protein>
    <submittedName>
        <fullName evidence="3">Amidohydrolase family protein</fullName>
    </submittedName>
</protein>
<dbReference type="RefSeq" id="WP_171578026.1">
    <property type="nucleotide sequence ID" value="NZ_JAAVLX010000002.1"/>
</dbReference>
<dbReference type="SUPFAM" id="SSF51556">
    <property type="entry name" value="Metallo-dependent hydrolases"/>
    <property type="match status" value="1"/>
</dbReference>
<dbReference type="InterPro" id="IPR032466">
    <property type="entry name" value="Metal_Hydrolase"/>
</dbReference>
<feature type="signal peptide" evidence="1">
    <location>
        <begin position="1"/>
        <end position="27"/>
    </location>
</feature>
<dbReference type="InterPro" id="IPR051781">
    <property type="entry name" value="Metallo-dep_Hydrolase"/>
</dbReference>
<dbReference type="Gene3D" id="2.30.40.10">
    <property type="entry name" value="Urease, subunit C, domain 1"/>
    <property type="match status" value="1"/>
</dbReference>
<keyword evidence="4" id="KW-1185">Reference proteome</keyword>
<dbReference type="Pfam" id="PF01979">
    <property type="entry name" value="Amidohydro_1"/>
    <property type="match status" value="1"/>
</dbReference>
<feature type="domain" description="Amidohydrolase-related" evidence="2">
    <location>
        <begin position="82"/>
        <end position="403"/>
    </location>
</feature>
<dbReference type="PANTHER" id="PTHR43135">
    <property type="entry name" value="ALPHA-D-RIBOSE 1-METHYLPHOSPHONATE 5-TRIPHOSPHATE DIPHOSPHATASE"/>
    <property type="match status" value="1"/>
</dbReference>
<dbReference type="SUPFAM" id="SSF51338">
    <property type="entry name" value="Composite domain of metallo-dependent hydrolases"/>
    <property type="match status" value="1"/>
</dbReference>
<reference evidence="3 4" key="1">
    <citation type="submission" date="2020-03" db="EMBL/GenBank/DDBJ databases">
        <title>Bradyrhizobium diversity isolated from nodules of Indigofera sp.</title>
        <authorList>
            <person name="Klepa M."/>
            <person name="Helene L."/>
            <person name="Hungria M."/>
        </authorList>
    </citation>
    <scope>NUCLEOTIDE SEQUENCE [LARGE SCALE GENOMIC DNA]</scope>
    <source>
        <strain evidence="3 4">WSM 1791</strain>
    </source>
</reference>
<comment type="caution">
    <text evidence="3">The sequence shown here is derived from an EMBL/GenBank/DDBJ whole genome shotgun (WGS) entry which is preliminary data.</text>
</comment>
<feature type="chain" id="PRO_5031437747" evidence="1">
    <location>
        <begin position="28"/>
        <end position="408"/>
    </location>
</feature>
<dbReference type="PANTHER" id="PTHR43135:SF3">
    <property type="entry name" value="ALPHA-D-RIBOSE 1-METHYLPHOSPHONATE 5-TRIPHOSPHATE DIPHOSPHATASE"/>
    <property type="match status" value="1"/>
</dbReference>
<proteinExistence type="predicted"/>
<keyword evidence="3" id="KW-0378">Hydrolase</keyword>
<evidence type="ECO:0000313" key="3">
    <source>
        <dbReference type="EMBL" id="NOJ38699.1"/>
    </source>
</evidence>
<sequence length="408" mass="42963">MIGNLLRTALLHCLVATAAGIGATANAQTLALVGGSVYASPDAAPLAGAVVLTANGAIAALGSRSDVQIPSDARVIDCTGKTVVAGFWNSHVHFTQAVWRNAGSVPAAPLQEHMREMLTRWGFTTVWDIGSDGRDTLALRHRVNSGEVPGPDIYTAGSIFPRDGHPAYLPAEMKLPEASTPEEATQLTRTYIGFGLDGLKLFTGSFKGTGKPVVNMDPAIAKSAVDVAHAAGKPVFAHPQNMAGVDAVIAAGVDVMAHTVAGEPVYSPEQLAQFKQQGIALVPTLSLFAKLPVGPDIAARLVASTVSQLKAFSDNGGPVLFGTDVGFTSYYDTTLEYELMHRALSERQILASLTTNPAQYFKAAKKGRVEKGFDADLVVLEGDPLADVINFAKIAYTIRAGKVIYQRP</sequence>
<gene>
    <name evidence="3" type="ORF">HCN58_03560</name>
</gene>
<dbReference type="AlphaFoldDB" id="A0A7Y4LU71"/>
<evidence type="ECO:0000256" key="1">
    <source>
        <dbReference type="SAM" id="SignalP"/>
    </source>
</evidence>
<dbReference type="Proteomes" id="UP000544122">
    <property type="component" value="Unassembled WGS sequence"/>
</dbReference>
<name>A0A7Y4LU71_9BRAD</name>
<evidence type="ECO:0000259" key="2">
    <source>
        <dbReference type="Pfam" id="PF01979"/>
    </source>
</evidence>